<comment type="caution">
    <text evidence="2">The sequence shown here is derived from an EMBL/GenBank/DDBJ whole genome shotgun (WGS) entry which is preliminary data.</text>
</comment>
<evidence type="ECO:0000256" key="1">
    <source>
        <dbReference type="SAM" id="MobiDB-lite"/>
    </source>
</evidence>
<proteinExistence type="predicted"/>
<keyword evidence="3" id="KW-1185">Reference proteome</keyword>
<sequence length="101" mass="11530">MLHSNCCIDFYHCYKLNSYLRKVFLYCPGAKNNSDASGSLCLLQEEGDNIRLRGCSGNIRRRDRRANWAVIPGAGRPEETRPNEDATLLHSHSKLKDAEKY</sequence>
<organism evidence="2 3">
    <name type="scientific">Alligator mississippiensis</name>
    <name type="common">American alligator</name>
    <dbReference type="NCBI Taxonomy" id="8496"/>
    <lineage>
        <taxon>Eukaryota</taxon>
        <taxon>Metazoa</taxon>
        <taxon>Chordata</taxon>
        <taxon>Craniata</taxon>
        <taxon>Vertebrata</taxon>
        <taxon>Euteleostomi</taxon>
        <taxon>Archelosauria</taxon>
        <taxon>Archosauria</taxon>
        <taxon>Crocodylia</taxon>
        <taxon>Alligatoridae</taxon>
        <taxon>Alligatorinae</taxon>
        <taxon>Alligator</taxon>
    </lineage>
</organism>
<evidence type="ECO:0000313" key="3">
    <source>
        <dbReference type="Proteomes" id="UP000050525"/>
    </source>
</evidence>
<dbReference type="AlphaFoldDB" id="A0A151NK98"/>
<dbReference type="EMBL" id="AKHW03002792">
    <property type="protein sequence ID" value="KYO37231.1"/>
    <property type="molecule type" value="Genomic_DNA"/>
</dbReference>
<protein>
    <submittedName>
        <fullName evidence="2">Uncharacterized protein</fullName>
    </submittedName>
</protein>
<name>A0A151NK98_ALLMI</name>
<evidence type="ECO:0000313" key="2">
    <source>
        <dbReference type="EMBL" id="KYO37231.1"/>
    </source>
</evidence>
<gene>
    <name evidence="2" type="ORF">Y1Q_0008933</name>
</gene>
<feature type="region of interest" description="Disordered" evidence="1">
    <location>
        <begin position="72"/>
        <end position="101"/>
    </location>
</feature>
<reference evidence="2 3" key="1">
    <citation type="journal article" date="2012" name="Genome Biol.">
        <title>Sequencing three crocodilian genomes to illuminate the evolution of archosaurs and amniotes.</title>
        <authorList>
            <person name="St John J.A."/>
            <person name="Braun E.L."/>
            <person name="Isberg S.R."/>
            <person name="Miles L.G."/>
            <person name="Chong A.Y."/>
            <person name="Gongora J."/>
            <person name="Dalzell P."/>
            <person name="Moran C."/>
            <person name="Bed'hom B."/>
            <person name="Abzhanov A."/>
            <person name="Burgess S.C."/>
            <person name="Cooksey A.M."/>
            <person name="Castoe T.A."/>
            <person name="Crawford N.G."/>
            <person name="Densmore L.D."/>
            <person name="Drew J.C."/>
            <person name="Edwards S.V."/>
            <person name="Faircloth B.C."/>
            <person name="Fujita M.K."/>
            <person name="Greenwold M.J."/>
            <person name="Hoffmann F.G."/>
            <person name="Howard J.M."/>
            <person name="Iguchi T."/>
            <person name="Janes D.E."/>
            <person name="Khan S.Y."/>
            <person name="Kohno S."/>
            <person name="de Koning A.J."/>
            <person name="Lance S.L."/>
            <person name="McCarthy F.M."/>
            <person name="McCormack J.E."/>
            <person name="Merchant M.E."/>
            <person name="Peterson D.G."/>
            <person name="Pollock D.D."/>
            <person name="Pourmand N."/>
            <person name="Raney B.J."/>
            <person name="Roessler K.A."/>
            <person name="Sanford J.R."/>
            <person name="Sawyer R.H."/>
            <person name="Schmidt C.J."/>
            <person name="Triplett E.W."/>
            <person name="Tuberville T.D."/>
            <person name="Venegas-Anaya M."/>
            <person name="Howard J.T."/>
            <person name="Jarvis E.D."/>
            <person name="Guillette L.J.Jr."/>
            <person name="Glenn T.C."/>
            <person name="Green R.E."/>
            <person name="Ray D.A."/>
        </authorList>
    </citation>
    <scope>NUCLEOTIDE SEQUENCE [LARGE SCALE GENOMIC DNA]</scope>
    <source>
        <strain evidence="2">KSC_2009_1</strain>
    </source>
</reference>
<accession>A0A151NK98</accession>
<dbReference type="Proteomes" id="UP000050525">
    <property type="component" value="Unassembled WGS sequence"/>
</dbReference>